<evidence type="ECO:0000313" key="2">
    <source>
        <dbReference type="Proteomes" id="UP000583387"/>
    </source>
</evidence>
<keyword evidence="2" id="KW-1185">Reference proteome</keyword>
<gene>
    <name evidence="1" type="ORF">PSEWESI4_04202</name>
</gene>
<proteinExistence type="predicted"/>
<accession>A0A7U7IB50</accession>
<evidence type="ECO:0000313" key="1">
    <source>
        <dbReference type="EMBL" id="CAD5109886.1"/>
    </source>
</evidence>
<sequence>MKTTVPFWSVDEFLYWFMPGRESFVCSSEGVSRVSGFLDAYILYDQVVLPERYKGEGVIRALDPSEDVFEFVTSDSLVNSDSLAQGLTVDFSLDYSNFSDLQKDEFKWFSQHLGYASKADYESIREGAISFTLLRLWQISLVSEIAELTDSTVILPLSLQGIDTSVTKVVPFHVKKLDELNSHFQGTIRSISMVEGNIFSDYIKNVPPFLALLIDQAPSREYAIETLVQFRRDYGALRQQSVSFCREFQSASTLRNKKLVVDEWNTLWDTLLKGDFQKPVLLRRKVSSADMVKAIVDPSISLGVSAFIKAFLEYRIETKAYSKFRVYSDLYNELDVISGTRDKLRDKFLVDFANVLDG</sequence>
<comment type="caution">
    <text evidence="1">The sequence shown here is derived from an EMBL/GenBank/DDBJ whole genome shotgun (WGS) entry which is preliminary data.</text>
</comment>
<dbReference type="Proteomes" id="UP000583387">
    <property type="component" value="Unassembled WGS sequence"/>
</dbReference>
<reference evidence="1 2" key="1">
    <citation type="submission" date="2020-08" db="EMBL/GenBank/DDBJ databases">
        <authorList>
            <person name="Criscuolo A."/>
        </authorList>
    </citation>
    <scope>NUCLEOTIDE SEQUENCE [LARGE SCALE GENOMIC DNA]</scope>
    <source>
        <strain evidence="1">CIP111764</strain>
    </source>
</reference>
<dbReference type="AlphaFoldDB" id="A0A7U7IB50"/>
<dbReference type="EMBL" id="CAJFCI010000080">
    <property type="protein sequence ID" value="CAD5109886.1"/>
    <property type="molecule type" value="Genomic_DNA"/>
</dbReference>
<dbReference type="RefSeq" id="WP_187673193.1">
    <property type="nucleotide sequence ID" value="NZ_CAJFCI010000080.1"/>
</dbReference>
<name>A0A7U7IB50_9GAMM</name>
<protein>
    <submittedName>
        <fullName evidence="1">Uncharacterized protein</fullName>
    </submittedName>
</protein>
<organism evidence="1 2">
    <name type="scientific">Zestomonas carbonaria</name>
    <dbReference type="NCBI Taxonomy" id="2762745"/>
    <lineage>
        <taxon>Bacteria</taxon>
        <taxon>Pseudomonadati</taxon>
        <taxon>Pseudomonadota</taxon>
        <taxon>Gammaproteobacteria</taxon>
        <taxon>Pseudomonadales</taxon>
        <taxon>Pseudomonadaceae</taxon>
        <taxon>Zestomonas</taxon>
    </lineage>
</organism>